<reference evidence="5 6" key="1">
    <citation type="submission" date="2018-10" db="EMBL/GenBank/DDBJ databases">
        <title>Genomic Encyclopedia of Type Strains, Phase IV (KMG-IV): sequencing the most valuable type-strain genomes for metagenomic binning, comparative biology and taxonomic classification.</title>
        <authorList>
            <person name="Goeker M."/>
        </authorList>
    </citation>
    <scope>NUCLEOTIDE SEQUENCE [LARGE SCALE GENOMIC DNA]</scope>
    <source>
        <strain evidence="5 6">DSM 25586</strain>
    </source>
</reference>
<evidence type="ECO:0000256" key="3">
    <source>
        <dbReference type="SAM" id="Phobius"/>
    </source>
</evidence>
<keyword evidence="3" id="KW-0472">Membrane</keyword>
<comment type="caution">
    <text evidence="5">The sequence shown here is derived from an EMBL/GenBank/DDBJ whole genome shotgun (WGS) entry which is preliminary data.</text>
</comment>
<organism evidence="5 6">
    <name type="scientific">Arthrobacter oryzae</name>
    <dbReference type="NCBI Taxonomy" id="409290"/>
    <lineage>
        <taxon>Bacteria</taxon>
        <taxon>Bacillati</taxon>
        <taxon>Actinomycetota</taxon>
        <taxon>Actinomycetes</taxon>
        <taxon>Micrococcales</taxon>
        <taxon>Micrococcaceae</taxon>
        <taxon>Arthrobacter</taxon>
    </lineage>
</organism>
<accession>A0A495FMK5</accession>
<keyword evidence="3" id="KW-0812">Transmembrane</keyword>
<dbReference type="Pfam" id="PF13490">
    <property type="entry name" value="zf-HC2"/>
    <property type="match status" value="1"/>
</dbReference>
<keyword evidence="2" id="KW-0804">Transcription</keyword>
<dbReference type="InterPro" id="IPR041916">
    <property type="entry name" value="Anti_sigma_zinc_sf"/>
</dbReference>
<protein>
    <submittedName>
        <fullName evidence="5">Putative zinc finger protein</fullName>
    </submittedName>
</protein>
<evidence type="ECO:0000256" key="2">
    <source>
        <dbReference type="ARBA" id="ARBA00023163"/>
    </source>
</evidence>
<feature type="transmembrane region" description="Helical" evidence="3">
    <location>
        <begin position="93"/>
        <end position="113"/>
    </location>
</feature>
<dbReference type="Gene3D" id="1.10.10.1320">
    <property type="entry name" value="Anti-sigma factor, zinc-finger domain"/>
    <property type="match status" value="1"/>
</dbReference>
<evidence type="ECO:0000313" key="6">
    <source>
        <dbReference type="Proteomes" id="UP000276055"/>
    </source>
</evidence>
<dbReference type="InterPro" id="IPR027383">
    <property type="entry name" value="Znf_put"/>
</dbReference>
<dbReference type="EMBL" id="RBIR01000001">
    <property type="protein sequence ID" value="RKR30453.1"/>
    <property type="molecule type" value="Genomic_DNA"/>
</dbReference>
<gene>
    <name evidence="5" type="ORF">C8D78_0778</name>
</gene>
<keyword evidence="3" id="KW-1133">Transmembrane helix</keyword>
<proteinExistence type="predicted"/>
<feature type="domain" description="Putative zinc-finger" evidence="4">
    <location>
        <begin position="15"/>
        <end position="40"/>
    </location>
</feature>
<dbReference type="OrthoDB" id="5242431at2"/>
<keyword evidence="1" id="KW-0805">Transcription regulation</keyword>
<name>A0A495FMK5_9MICC</name>
<evidence type="ECO:0000313" key="5">
    <source>
        <dbReference type="EMBL" id="RKR30453.1"/>
    </source>
</evidence>
<evidence type="ECO:0000259" key="4">
    <source>
        <dbReference type="Pfam" id="PF13490"/>
    </source>
</evidence>
<dbReference type="RefSeq" id="WP_120950503.1">
    <property type="nucleotide sequence ID" value="NZ_RBIR01000001.1"/>
</dbReference>
<dbReference type="AlphaFoldDB" id="A0A495FMK5"/>
<dbReference type="Proteomes" id="UP000276055">
    <property type="component" value="Unassembled WGS sequence"/>
</dbReference>
<evidence type="ECO:0000256" key="1">
    <source>
        <dbReference type="ARBA" id="ARBA00023015"/>
    </source>
</evidence>
<sequence length="241" mass="24861">MSHTGIDRYRSWDAAYVLGSLVSSERHEFEEHLSGCAACRAAVGELAGLPSLLAVLSPEEAQALGRSDAGRPPQGLLPGLAKRAQRGRRRARLAVTGLVLGAAAASGAVAVAVTSPAPPAAQTQPASEVMLNFTPVVDSALVAKGSLTRQPWGTRIDWECTYTVSPVELPPQAAPGGPRTAEAYGLVVVDSTGVATQVATWTATPGTVAAPTATTDVPVADIRRVEIRAVASGQTLLRARV</sequence>